<dbReference type="InterPro" id="IPR002371">
    <property type="entry name" value="FlgK"/>
</dbReference>
<proteinExistence type="inferred from homology"/>
<evidence type="ECO:0000256" key="4">
    <source>
        <dbReference type="ARBA" id="ARBA00016244"/>
    </source>
</evidence>
<evidence type="ECO:0000313" key="10">
    <source>
        <dbReference type="EMBL" id="KAA5802183.1"/>
    </source>
</evidence>
<dbReference type="EMBL" id="VWOJ01000003">
    <property type="protein sequence ID" value="KAA5802183.1"/>
    <property type="molecule type" value="Genomic_DNA"/>
</dbReference>
<dbReference type="Pfam" id="PF06429">
    <property type="entry name" value="Flg_bbr_C"/>
    <property type="match status" value="1"/>
</dbReference>
<dbReference type="GO" id="GO:0009424">
    <property type="term" value="C:bacterial-type flagellum hook"/>
    <property type="evidence" value="ECO:0007669"/>
    <property type="project" value="InterPro"/>
</dbReference>
<dbReference type="NCBIfam" id="TIGR02492">
    <property type="entry name" value="flgK_ends"/>
    <property type="match status" value="1"/>
</dbReference>
<dbReference type="Pfam" id="PF00460">
    <property type="entry name" value="Flg_bb_rod"/>
    <property type="match status" value="1"/>
</dbReference>
<comment type="subcellular location">
    <subcellularLocation>
        <location evidence="1">Bacterial flagellum basal body</location>
    </subcellularLocation>
    <subcellularLocation>
        <location evidence="2">Secreted</location>
    </subcellularLocation>
</comment>
<keyword evidence="10" id="KW-0969">Cilium</keyword>
<dbReference type="Proteomes" id="UP000325122">
    <property type="component" value="Unassembled WGS sequence"/>
</dbReference>
<dbReference type="AlphaFoldDB" id="A0A5M6ZBR7"/>
<evidence type="ECO:0000256" key="3">
    <source>
        <dbReference type="ARBA" id="ARBA00009677"/>
    </source>
</evidence>
<dbReference type="InterPro" id="IPR053927">
    <property type="entry name" value="FlgK_helical"/>
</dbReference>
<feature type="domain" description="Flagellar basal-body/hook protein C-terminal" evidence="8">
    <location>
        <begin position="670"/>
        <end position="707"/>
    </location>
</feature>
<dbReference type="InterPro" id="IPR001444">
    <property type="entry name" value="Flag_bb_rod_N"/>
</dbReference>
<organism evidence="10 11">
    <name type="scientific">Alkalicaulis satelles</name>
    <dbReference type="NCBI Taxonomy" id="2609175"/>
    <lineage>
        <taxon>Bacteria</taxon>
        <taxon>Pseudomonadati</taxon>
        <taxon>Pseudomonadota</taxon>
        <taxon>Alphaproteobacteria</taxon>
        <taxon>Maricaulales</taxon>
        <taxon>Maricaulaceae</taxon>
        <taxon>Alkalicaulis</taxon>
    </lineage>
</organism>
<dbReference type="PRINTS" id="PR01005">
    <property type="entry name" value="FLGHOOKAP1"/>
</dbReference>
<sequence length="708" mass="72804">MSLNGIIGSALSGLQAAQLGMRTSSNNVANVNTPGYARSELSQTSRSSGGMGAGVMVHGIQRVSDIYLTGAAMRAASDAAASKALAASLDRLQSQFGATDDPGSLFGRMNQIMASLGAAAADSADRVSRLSAASDIQSFFDEASRLSAEVRTMRDEADQRIGTGVFRINEIIKELQSLNAQAQTLTATASDTTGTLNRQAELMDELSNYIDVRGERQSDGRLFVRTQDGVSLLDNSRLELRYVPAGTGAYGVEYGRITAVVSASGAVADITPSIRSGELRGLLDLRDIELPAIAGGLAEMAAGAADALNAAHNDAASYPPPNALEGRNTGFLASDVLTGSGQASLAVVNASGELVTRVDVGVTGAGFTVNGAPAASIADLVNALNTEFGGAASASFVNGRLSLSAADPSHGLAALQDPDDPASIGGRGFAHMFGLNDLVGSPRPGFFETGLSAASPHGLNAGGELGFSIYTPDGRKAGEVSVPVTGASLQDQINALNSPAGGLGLYGQFSLDADGTLSFQPAPGYQNFKVELNRDSTERGATGLSFSQIFGMGDAARMTRAESFSVNPAVRADSSRLAFGKLDLNAASAPGDLVLSEGDSRGGQALFNALTEKRRYAGAGGLVGGMASPVEYASRLAGDVGARAARAERNEAAAMSVKKAADAKRSDVEGVNLDEELARMTLYQQAYNASARLLQASKEMTDTLLNMV</sequence>
<dbReference type="GO" id="GO:0005198">
    <property type="term" value="F:structural molecule activity"/>
    <property type="evidence" value="ECO:0007669"/>
    <property type="project" value="InterPro"/>
</dbReference>
<dbReference type="GO" id="GO:0009425">
    <property type="term" value="C:bacterial-type flagellum basal body"/>
    <property type="evidence" value="ECO:0007669"/>
    <property type="project" value="UniProtKB-SubCell"/>
</dbReference>
<keyword evidence="10" id="KW-0966">Cell projection</keyword>
<name>A0A5M6ZBR7_9PROT</name>
<dbReference type="Pfam" id="PF22638">
    <property type="entry name" value="FlgK_D1"/>
    <property type="match status" value="1"/>
</dbReference>
<dbReference type="PANTHER" id="PTHR30033:SF2">
    <property type="entry name" value="FLAGELLAR HOOK PROTEIN"/>
    <property type="match status" value="1"/>
</dbReference>
<dbReference type="RefSeq" id="WP_150023434.1">
    <property type="nucleotide sequence ID" value="NZ_VWOJ01000003.1"/>
</dbReference>
<dbReference type="GO" id="GO:0044780">
    <property type="term" value="P:bacterial-type flagellum assembly"/>
    <property type="evidence" value="ECO:0007669"/>
    <property type="project" value="InterPro"/>
</dbReference>
<evidence type="ECO:0000256" key="2">
    <source>
        <dbReference type="ARBA" id="ARBA00004613"/>
    </source>
</evidence>
<gene>
    <name evidence="10" type="primary">flgK</name>
    <name evidence="10" type="ORF">F1654_10095</name>
</gene>
<dbReference type="GO" id="GO:0005576">
    <property type="term" value="C:extracellular region"/>
    <property type="evidence" value="ECO:0007669"/>
    <property type="project" value="UniProtKB-SubCell"/>
</dbReference>
<evidence type="ECO:0000256" key="1">
    <source>
        <dbReference type="ARBA" id="ARBA00004117"/>
    </source>
</evidence>
<dbReference type="PROSITE" id="PS00588">
    <property type="entry name" value="FLAGELLA_BB_ROD"/>
    <property type="match status" value="1"/>
</dbReference>
<evidence type="ECO:0000256" key="6">
    <source>
        <dbReference type="ARBA" id="ARBA00023143"/>
    </source>
</evidence>
<keyword evidence="10" id="KW-0282">Flagellum</keyword>
<keyword evidence="5" id="KW-0964">Secreted</keyword>
<comment type="similarity">
    <text evidence="3">Belongs to the flagella basal body rod proteins family.</text>
</comment>
<feature type="domain" description="Flagellar hook-associated protein FlgK helical" evidence="9">
    <location>
        <begin position="91"/>
        <end position="314"/>
    </location>
</feature>
<dbReference type="PANTHER" id="PTHR30033">
    <property type="entry name" value="FLAGELLAR HOOK-ASSOCIATED PROTEIN 1"/>
    <property type="match status" value="1"/>
</dbReference>
<evidence type="ECO:0000259" key="9">
    <source>
        <dbReference type="Pfam" id="PF22638"/>
    </source>
</evidence>
<feature type="domain" description="Flagellar basal body rod protein N-terminal" evidence="7">
    <location>
        <begin position="9"/>
        <end position="36"/>
    </location>
</feature>
<reference evidence="10 11" key="1">
    <citation type="submission" date="2019-09" db="EMBL/GenBank/DDBJ databases">
        <authorList>
            <person name="Kevbrin V."/>
            <person name="Grouzdev D.S."/>
        </authorList>
    </citation>
    <scope>NUCLEOTIDE SEQUENCE [LARGE SCALE GENOMIC DNA]</scope>
    <source>
        <strain evidence="10 11">G-192</strain>
    </source>
</reference>
<evidence type="ECO:0000259" key="8">
    <source>
        <dbReference type="Pfam" id="PF06429"/>
    </source>
</evidence>
<comment type="caution">
    <text evidence="10">The sequence shown here is derived from an EMBL/GenBank/DDBJ whole genome shotgun (WGS) entry which is preliminary data.</text>
</comment>
<keyword evidence="11" id="KW-1185">Reference proteome</keyword>
<protein>
    <recommendedName>
        <fullName evidence="4">Flagellar hook-associated protein 1</fullName>
    </recommendedName>
</protein>
<evidence type="ECO:0000256" key="5">
    <source>
        <dbReference type="ARBA" id="ARBA00022525"/>
    </source>
</evidence>
<dbReference type="SUPFAM" id="SSF64518">
    <property type="entry name" value="Phase 1 flagellin"/>
    <property type="match status" value="1"/>
</dbReference>
<accession>A0A5M6ZBR7</accession>
<evidence type="ECO:0000313" key="11">
    <source>
        <dbReference type="Proteomes" id="UP000325122"/>
    </source>
</evidence>
<evidence type="ECO:0000259" key="7">
    <source>
        <dbReference type="Pfam" id="PF00460"/>
    </source>
</evidence>
<keyword evidence="6" id="KW-0975">Bacterial flagellum</keyword>
<dbReference type="InterPro" id="IPR010930">
    <property type="entry name" value="Flg_bb/hook_C_dom"/>
</dbReference>
<dbReference type="InterPro" id="IPR019776">
    <property type="entry name" value="Flagellar_basal_body_rod_CS"/>
</dbReference>